<reference evidence="3" key="2">
    <citation type="journal article" date="2017" name="Nat. Plants">
        <title>The Aegilops tauschii genome reveals multiple impacts of transposons.</title>
        <authorList>
            <person name="Zhao G."/>
            <person name="Zou C."/>
            <person name="Li K."/>
            <person name="Wang K."/>
            <person name="Li T."/>
            <person name="Gao L."/>
            <person name="Zhang X."/>
            <person name="Wang H."/>
            <person name="Yang Z."/>
            <person name="Liu X."/>
            <person name="Jiang W."/>
            <person name="Mao L."/>
            <person name="Kong X."/>
            <person name="Jiao Y."/>
            <person name="Jia J."/>
        </authorList>
    </citation>
    <scope>NUCLEOTIDE SEQUENCE [LARGE SCALE GENOMIC DNA]</scope>
    <source>
        <strain evidence="3">cv. AL8/78</strain>
    </source>
</reference>
<reference evidence="2" key="4">
    <citation type="submission" date="2019-03" db="UniProtKB">
        <authorList>
            <consortium name="EnsemblPlants"/>
        </authorList>
    </citation>
    <scope>IDENTIFICATION</scope>
</reference>
<dbReference type="InterPro" id="IPR000719">
    <property type="entry name" value="Prot_kinase_dom"/>
</dbReference>
<evidence type="ECO:0000313" key="2">
    <source>
        <dbReference type="EnsemblPlants" id="AET5Gv21070600.25"/>
    </source>
</evidence>
<reference evidence="3" key="1">
    <citation type="journal article" date="2014" name="Science">
        <title>Ancient hybridizations among the ancestral genomes of bread wheat.</title>
        <authorList>
            <consortium name="International Wheat Genome Sequencing Consortium,"/>
            <person name="Marcussen T."/>
            <person name="Sandve S.R."/>
            <person name="Heier L."/>
            <person name="Spannagl M."/>
            <person name="Pfeifer M."/>
            <person name="Jakobsen K.S."/>
            <person name="Wulff B.B."/>
            <person name="Steuernagel B."/>
            <person name="Mayer K.F."/>
            <person name="Olsen O.A."/>
        </authorList>
    </citation>
    <scope>NUCLEOTIDE SEQUENCE [LARGE SCALE GENOMIC DNA]</scope>
    <source>
        <strain evidence="3">cv. AL8/78</strain>
    </source>
</reference>
<accession>A0A453M705</accession>
<dbReference type="PROSITE" id="PS50011">
    <property type="entry name" value="PROTEIN_KINASE_DOM"/>
    <property type="match status" value="1"/>
</dbReference>
<dbReference type="Gramene" id="AET5Gv21070600.25">
    <property type="protein sequence ID" value="AET5Gv21070600.25"/>
    <property type="gene ID" value="AET5Gv21070600"/>
</dbReference>
<dbReference type="SUPFAM" id="SSF56112">
    <property type="entry name" value="Protein kinase-like (PK-like)"/>
    <property type="match status" value="1"/>
</dbReference>
<evidence type="ECO:0000259" key="1">
    <source>
        <dbReference type="PROSITE" id="PS50011"/>
    </source>
</evidence>
<reference evidence="2" key="5">
    <citation type="journal article" date="2021" name="G3 (Bethesda)">
        <title>Aegilops tauschii genome assembly Aet v5.0 features greater sequence contiguity and improved annotation.</title>
        <authorList>
            <person name="Wang L."/>
            <person name="Zhu T."/>
            <person name="Rodriguez J.C."/>
            <person name="Deal K.R."/>
            <person name="Dubcovsky J."/>
            <person name="McGuire P.E."/>
            <person name="Lux T."/>
            <person name="Spannagl M."/>
            <person name="Mayer K.F.X."/>
            <person name="Baldrich P."/>
            <person name="Meyers B.C."/>
            <person name="Huo N."/>
            <person name="Gu Y.Q."/>
            <person name="Zhou H."/>
            <person name="Devos K.M."/>
            <person name="Bennetzen J.L."/>
            <person name="Unver T."/>
            <person name="Budak H."/>
            <person name="Gulick P.J."/>
            <person name="Galiba G."/>
            <person name="Kalapos B."/>
            <person name="Nelson D.R."/>
            <person name="Li P."/>
            <person name="You F.M."/>
            <person name="Luo M.C."/>
            <person name="Dvorak J."/>
        </authorList>
    </citation>
    <scope>NUCLEOTIDE SEQUENCE [LARGE SCALE GENOMIC DNA]</scope>
    <source>
        <strain evidence="2">cv. AL8/78</strain>
    </source>
</reference>
<name>A0A453M705_AEGTS</name>
<evidence type="ECO:0000313" key="3">
    <source>
        <dbReference type="Proteomes" id="UP000015105"/>
    </source>
</evidence>
<organism evidence="2 3">
    <name type="scientific">Aegilops tauschii subsp. strangulata</name>
    <name type="common">Goatgrass</name>
    <dbReference type="NCBI Taxonomy" id="200361"/>
    <lineage>
        <taxon>Eukaryota</taxon>
        <taxon>Viridiplantae</taxon>
        <taxon>Streptophyta</taxon>
        <taxon>Embryophyta</taxon>
        <taxon>Tracheophyta</taxon>
        <taxon>Spermatophyta</taxon>
        <taxon>Magnoliopsida</taxon>
        <taxon>Liliopsida</taxon>
        <taxon>Poales</taxon>
        <taxon>Poaceae</taxon>
        <taxon>BOP clade</taxon>
        <taxon>Pooideae</taxon>
        <taxon>Triticodae</taxon>
        <taxon>Triticeae</taxon>
        <taxon>Triticinae</taxon>
        <taxon>Aegilops</taxon>
    </lineage>
</organism>
<dbReference type="PANTHER" id="PTHR45707:SF73">
    <property type="entry name" value="PROTEIN KINASE DOMAIN-CONTAINING PROTEIN"/>
    <property type="match status" value="1"/>
</dbReference>
<dbReference type="GO" id="GO:0004672">
    <property type="term" value="F:protein kinase activity"/>
    <property type="evidence" value="ECO:0007669"/>
    <property type="project" value="InterPro"/>
</dbReference>
<protein>
    <recommendedName>
        <fullName evidence="1">Protein kinase domain-containing protein</fullName>
    </recommendedName>
</protein>
<dbReference type="Proteomes" id="UP000015105">
    <property type="component" value="Chromosome 5D"/>
</dbReference>
<feature type="domain" description="Protein kinase" evidence="1">
    <location>
        <begin position="1"/>
        <end position="96"/>
    </location>
</feature>
<dbReference type="GO" id="GO:0005524">
    <property type="term" value="F:ATP binding"/>
    <property type="evidence" value="ECO:0007669"/>
    <property type="project" value="InterPro"/>
</dbReference>
<dbReference type="AlphaFoldDB" id="A0A453M705"/>
<sequence length="96" mass="10743">MAPKITDFGLSRCFDENQSRDITKTILGTMGYLAPEHREGGVIAHSADLYSLGVIIIEILTGQKGYQATDDTQIYSRILSFARRILHFISTCFDQT</sequence>
<dbReference type="PANTHER" id="PTHR45707">
    <property type="entry name" value="C2 CALCIUM/LIPID-BINDING PLANT PHOSPHORIBOSYLTRANSFERASE FAMILY PROTEIN"/>
    <property type="match status" value="1"/>
</dbReference>
<dbReference type="Gene3D" id="1.10.510.10">
    <property type="entry name" value="Transferase(Phosphotransferase) domain 1"/>
    <property type="match status" value="1"/>
</dbReference>
<dbReference type="InterPro" id="IPR011009">
    <property type="entry name" value="Kinase-like_dom_sf"/>
</dbReference>
<reference evidence="2" key="3">
    <citation type="journal article" date="2017" name="Nature">
        <title>Genome sequence of the progenitor of the wheat D genome Aegilops tauschii.</title>
        <authorList>
            <person name="Luo M.C."/>
            <person name="Gu Y.Q."/>
            <person name="Puiu D."/>
            <person name="Wang H."/>
            <person name="Twardziok S.O."/>
            <person name="Deal K.R."/>
            <person name="Huo N."/>
            <person name="Zhu T."/>
            <person name="Wang L."/>
            <person name="Wang Y."/>
            <person name="McGuire P.E."/>
            <person name="Liu S."/>
            <person name="Long H."/>
            <person name="Ramasamy R.K."/>
            <person name="Rodriguez J.C."/>
            <person name="Van S.L."/>
            <person name="Yuan L."/>
            <person name="Wang Z."/>
            <person name="Xia Z."/>
            <person name="Xiao L."/>
            <person name="Anderson O.D."/>
            <person name="Ouyang S."/>
            <person name="Liang Y."/>
            <person name="Zimin A.V."/>
            <person name="Pertea G."/>
            <person name="Qi P."/>
            <person name="Bennetzen J.L."/>
            <person name="Dai X."/>
            <person name="Dawson M.W."/>
            <person name="Muller H.G."/>
            <person name="Kugler K."/>
            <person name="Rivarola-Duarte L."/>
            <person name="Spannagl M."/>
            <person name="Mayer K.F.X."/>
            <person name="Lu F.H."/>
            <person name="Bevan M.W."/>
            <person name="Leroy P."/>
            <person name="Li P."/>
            <person name="You F.M."/>
            <person name="Sun Q."/>
            <person name="Liu Z."/>
            <person name="Lyons E."/>
            <person name="Wicker T."/>
            <person name="Salzberg S.L."/>
            <person name="Devos K.M."/>
            <person name="Dvorak J."/>
        </authorList>
    </citation>
    <scope>NUCLEOTIDE SEQUENCE [LARGE SCALE GENOMIC DNA]</scope>
    <source>
        <strain evidence="2">cv. AL8/78</strain>
    </source>
</reference>
<dbReference type="EnsemblPlants" id="AET5Gv21070600.25">
    <property type="protein sequence ID" value="AET5Gv21070600.25"/>
    <property type="gene ID" value="AET5Gv21070600"/>
</dbReference>
<proteinExistence type="predicted"/>
<dbReference type="Pfam" id="PF00069">
    <property type="entry name" value="Pkinase"/>
    <property type="match status" value="1"/>
</dbReference>
<keyword evidence="3" id="KW-1185">Reference proteome</keyword>